<organism evidence="2 3">
    <name type="scientific">Papaver nudicaule</name>
    <name type="common">Iceland poppy</name>
    <dbReference type="NCBI Taxonomy" id="74823"/>
    <lineage>
        <taxon>Eukaryota</taxon>
        <taxon>Viridiplantae</taxon>
        <taxon>Streptophyta</taxon>
        <taxon>Embryophyta</taxon>
        <taxon>Tracheophyta</taxon>
        <taxon>Spermatophyta</taxon>
        <taxon>Magnoliopsida</taxon>
        <taxon>Ranunculales</taxon>
        <taxon>Papaveraceae</taxon>
        <taxon>Papaveroideae</taxon>
        <taxon>Papaver</taxon>
    </lineage>
</organism>
<dbReference type="AlphaFoldDB" id="A0AA41V8C8"/>
<keyword evidence="3" id="KW-1185">Reference proteome</keyword>
<proteinExistence type="predicted"/>
<accession>A0AA41V8C8</accession>
<dbReference type="Proteomes" id="UP001177140">
    <property type="component" value="Unassembled WGS sequence"/>
</dbReference>
<name>A0AA41V8C8_PAPNU</name>
<gene>
    <name evidence="2" type="ORF">MKW94_023487</name>
</gene>
<dbReference type="EMBL" id="JAJJMA010192969">
    <property type="protein sequence ID" value="MCL7038675.1"/>
    <property type="molecule type" value="Genomic_DNA"/>
</dbReference>
<keyword evidence="1" id="KW-0021">Allosteric enzyme</keyword>
<dbReference type="InterPro" id="IPR050929">
    <property type="entry name" value="PFKA"/>
</dbReference>
<protein>
    <submittedName>
        <fullName evidence="2">Uncharacterized protein</fullName>
    </submittedName>
</protein>
<dbReference type="SUPFAM" id="SSF53784">
    <property type="entry name" value="Phosphofructokinase"/>
    <property type="match status" value="1"/>
</dbReference>
<evidence type="ECO:0000256" key="1">
    <source>
        <dbReference type="ARBA" id="ARBA00022533"/>
    </source>
</evidence>
<reference evidence="2" key="1">
    <citation type="submission" date="2022-03" db="EMBL/GenBank/DDBJ databases">
        <title>A functionally conserved STORR gene fusion in Papaver species that diverged 16.8 million years ago.</title>
        <authorList>
            <person name="Catania T."/>
        </authorList>
    </citation>
    <scope>NUCLEOTIDE SEQUENCE</scope>
    <source>
        <strain evidence="2">S-191538</strain>
    </source>
</reference>
<dbReference type="PANTHER" id="PTHR45770">
    <property type="entry name" value="ATP-DEPENDENT 6-PHOSPHOFRUCTOKINASE 1"/>
    <property type="match status" value="1"/>
</dbReference>
<comment type="caution">
    <text evidence="2">The sequence shown here is derived from an EMBL/GenBank/DDBJ whole genome shotgun (WGS) entry which is preliminary data.</text>
</comment>
<dbReference type="InterPro" id="IPR035966">
    <property type="entry name" value="PKF_sf"/>
</dbReference>
<evidence type="ECO:0000313" key="3">
    <source>
        <dbReference type="Proteomes" id="UP001177140"/>
    </source>
</evidence>
<sequence length="78" mass="8839">MDKTFVFDTVVEEAQRAINSAYIEKSGFIAMHASLSSGKIDVCLILEIKKHFKEIDVHADLKYIDPTYMIRTCRANAS</sequence>
<dbReference type="GO" id="GO:0003872">
    <property type="term" value="F:6-phosphofructokinase activity"/>
    <property type="evidence" value="ECO:0007669"/>
    <property type="project" value="InterPro"/>
</dbReference>
<evidence type="ECO:0000313" key="2">
    <source>
        <dbReference type="EMBL" id="MCL7038675.1"/>
    </source>
</evidence>